<dbReference type="Proteomes" id="UP000184245">
    <property type="component" value="Unassembled WGS sequence"/>
</dbReference>
<protein>
    <submittedName>
        <fullName evidence="4">Site-specific DNA recombinase</fullName>
    </submittedName>
</protein>
<sequence>MSEYYIYLRKSRKDREAEANGQGETLARHQKTLLALADSMGVKVSKIYKEVVSGESIESRPEIKRLLHDIEDGRCTGVFVMEVERLARGDTKDQGIIAEAFKYSDTKIITPIKTYDPNDEYDEEYFEFGLFMSRREYKTINRRIQRGRIASVEEGKFISSVAPYGYKKVKIRNGKGYTLEIDPERADIVRMIYEWYTRGIPGDDGYYRTMGATAICRKLDEMHIKPMVNDTWSKASVSDILKNPVYIGKIRWSYRKEIKKIVDGKVKKIRPDSHDDYILVNGLHPAIISEEMFEAAKAKAEANKKTPIKLGTKLQNPLTGIIYCNICGKTMTRLAPTSKTPYAALKCSNRYCKNVSSPLYLVERKMIQFLEDWLESYDLKAKSYDELFTSDLELSVKKNAIQSEYNELSTIKEQLENAYNLVEKGIYTPELFIERSQTLNSLIREKEQIIEKLEEEYHSALLEQKSREEFVPKVRKVVETYWEVQDMQSRNQMLKEIIQKITYTKEKPNTRGDRENANFTLNIFPKIPIKLPMS</sequence>
<dbReference type="InterPro" id="IPR006119">
    <property type="entry name" value="Resolv_N"/>
</dbReference>
<keyword evidence="1" id="KW-0175">Coiled coil</keyword>
<dbReference type="InterPro" id="IPR050639">
    <property type="entry name" value="SSR_resolvase"/>
</dbReference>
<dbReference type="SMART" id="SM00857">
    <property type="entry name" value="Resolvase"/>
    <property type="match status" value="1"/>
</dbReference>
<dbReference type="EMBL" id="FQVI01000063">
    <property type="protein sequence ID" value="SHF63931.1"/>
    <property type="molecule type" value="Genomic_DNA"/>
</dbReference>
<reference evidence="4 5" key="1">
    <citation type="submission" date="2016-11" db="EMBL/GenBank/DDBJ databases">
        <authorList>
            <person name="Jaros S."/>
            <person name="Januszkiewicz K."/>
            <person name="Wedrychowicz H."/>
        </authorList>
    </citation>
    <scope>NUCLEOTIDE SEQUENCE [LARGE SCALE GENOMIC DNA]</scope>
    <source>
        <strain evidence="4 5">DSM 17459</strain>
    </source>
</reference>
<dbReference type="SUPFAM" id="SSF53041">
    <property type="entry name" value="Resolvase-like"/>
    <property type="match status" value="1"/>
</dbReference>
<dbReference type="PANTHER" id="PTHR30461">
    <property type="entry name" value="DNA-INVERTASE FROM LAMBDOID PROPHAGE"/>
    <property type="match status" value="1"/>
</dbReference>
<dbReference type="OrthoDB" id="65783at2"/>
<dbReference type="PROSITE" id="PS51737">
    <property type="entry name" value="RECOMBINASE_DNA_BIND"/>
    <property type="match status" value="1"/>
</dbReference>
<dbReference type="InterPro" id="IPR011109">
    <property type="entry name" value="DNA_bind_recombinase_dom"/>
</dbReference>
<gene>
    <name evidence="4" type="ORF">SAMN02745158_04475</name>
</gene>
<dbReference type="InterPro" id="IPR038109">
    <property type="entry name" value="DNA_bind_recomb_sf"/>
</dbReference>
<dbReference type="RefSeq" id="WP_072854951.1">
    <property type="nucleotide sequence ID" value="NZ_FQVI01000063.1"/>
</dbReference>
<dbReference type="STRING" id="1122155.SAMN02745158_04475"/>
<evidence type="ECO:0000259" key="3">
    <source>
        <dbReference type="PROSITE" id="PS51737"/>
    </source>
</evidence>
<evidence type="ECO:0000313" key="5">
    <source>
        <dbReference type="Proteomes" id="UP000184245"/>
    </source>
</evidence>
<evidence type="ECO:0000256" key="1">
    <source>
        <dbReference type="SAM" id="Coils"/>
    </source>
</evidence>
<dbReference type="Pfam" id="PF07508">
    <property type="entry name" value="Recombinase"/>
    <property type="match status" value="1"/>
</dbReference>
<dbReference type="Gene3D" id="3.40.50.1390">
    <property type="entry name" value="Resolvase, N-terminal catalytic domain"/>
    <property type="match status" value="1"/>
</dbReference>
<dbReference type="PANTHER" id="PTHR30461:SF23">
    <property type="entry name" value="DNA RECOMBINASE-RELATED"/>
    <property type="match status" value="1"/>
</dbReference>
<feature type="domain" description="Resolvase/invertase-type recombinase catalytic" evidence="2">
    <location>
        <begin position="3"/>
        <end position="155"/>
    </location>
</feature>
<feature type="coiled-coil region" evidence="1">
    <location>
        <begin position="398"/>
        <end position="463"/>
    </location>
</feature>
<feature type="domain" description="Recombinase" evidence="3">
    <location>
        <begin position="163"/>
        <end position="306"/>
    </location>
</feature>
<dbReference type="AlphaFoldDB" id="A0A1M5DAF5"/>
<evidence type="ECO:0000259" key="2">
    <source>
        <dbReference type="PROSITE" id="PS51736"/>
    </source>
</evidence>
<name>A0A1M5DAF5_9CLOT</name>
<organism evidence="4 5">
    <name type="scientific">Lactonifactor longoviformis DSM 17459</name>
    <dbReference type="NCBI Taxonomy" id="1122155"/>
    <lineage>
        <taxon>Bacteria</taxon>
        <taxon>Bacillati</taxon>
        <taxon>Bacillota</taxon>
        <taxon>Clostridia</taxon>
        <taxon>Eubacteriales</taxon>
        <taxon>Clostridiaceae</taxon>
        <taxon>Lactonifactor</taxon>
    </lineage>
</organism>
<dbReference type="InterPro" id="IPR036162">
    <property type="entry name" value="Resolvase-like_N_sf"/>
</dbReference>
<dbReference type="GO" id="GO:0000150">
    <property type="term" value="F:DNA strand exchange activity"/>
    <property type="evidence" value="ECO:0007669"/>
    <property type="project" value="InterPro"/>
</dbReference>
<dbReference type="Gene3D" id="3.90.1750.20">
    <property type="entry name" value="Putative Large Serine Recombinase, Chain B, Domain 2"/>
    <property type="match status" value="1"/>
</dbReference>
<keyword evidence="5" id="KW-1185">Reference proteome</keyword>
<proteinExistence type="predicted"/>
<evidence type="ECO:0000313" key="4">
    <source>
        <dbReference type="EMBL" id="SHF63931.1"/>
    </source>
</evidence>
<dbReference type="GO" id="GO:0003677">
    <property type="term" value="F:DNA binding"/>
    <property type="evidence" value="ECO:0007669"/>
    <property type="project" value="InterPro"/>
</dbReference>
<dbReference type="PROSITE" id="PS51736">
    <property type="entry name" value="RECOMBINASES_3"/>
    <property type="match status" value="1"/>
</dbReference>
<accession>A0A1M5DAF5</accession>
<dbReference type="CDD" id="cd00338">
    <property type="entry name" value="Ser_Recombinase"/>
    <property type="match status" value="1"/>
</dbReference>
<dbReference type="Pfam" id="PF00239">
    <property type="entry name" value="Resolvase"/>
    <property type="match status" value="1"/>
</dbReference>